<dbReference type="Pfam" id="PF00872">
    <property type="entry name" value="Transposase_mut"/>
    <property type="match status" value="1"/>
</dbReference>
<keyword evidence="5" id="KW-0233">DNA recombination</keyword>
<organism evidence="6 7">
    <name type="scientific">Bathymodiolus thermophilus thioautotrophic gill symbiont</name>
    <dbReference type="NCBI Taxonomy" id="2360"/>
    <lineage>
        <taxon>Bacteria</taxon>
        <taxon>Pseudomonadati</taxon>
        <taxon>Pseudomonadota</taxon>
        <taxon>Gammaproteobacteria</taxon>
        <taxon>sulfur-oxidizing symbionts</taxon>
    </lineage>
</organism>
<name>A0ABN7G9J7_9GAMM</name>
<evidence type="ECO:0008006" key="8">
    <source>
        <dbReference type="Google" id="ProtNLM"/>
    </source>
</evidence>
<keyword evidence="4" id="KW-0238">DNA-binding</keyword>
<keyword evidence="3" id="KW-0815">Transposition</keyword>
<gene>
    <name evidence="6" type="ORF">AZO1586I_252</name>
</gene>
<dbReference type="EMBL" id="CAHJWF010000061">
    <property type="protein sequence ID" value="CAB5497909.1"/>
    <property type="molecule type" value="Genomic_DNA"/>
</dbReference>
<dbReference type="Proteomes" id="UP000626656">
    <property type="component" value="Unassembled WGS sequence"/>
</dbReference>
<reference evidence="6 7" key="1">
    <citation type="submission" date="2020-05" db="EMBL/GenBank/DDBJ databases">
        <authorList>
            <person name="Petersen J."/>
            <person name="Sayavedra L."/>
        </authorList>
    </citation>
    <scope>NUCLEOTIDE SEQUENCE [LARGE SCALE GENOMIC DNA]</scope>
    <source>
        <strain evidence="6">B azoricus SOX ET2 1586I</strain>
    </source>
</reference>
<evidence type="ECO:0000256" key="5">
    <source>
        <dbReference type="ARBA" id="ARBA00023172"/>
    </source>
</evidence>
<feature type="non-terminal residue" evidence="6">
    <location>
        <position position="1"/>
    </location>
</feature>
<dbReference type="InterPro" id="IPR001207">
    <property type="entry name" value="Transposase_mutator"/>
</dbReference>
<accession>A0ABN7G9J7</accession>
<dbReference type="RefSeq" id="WP_202783989.1">
    <property type="nucleotide sequence ID" value="NZ_CAHJWF010000061.1"/>
</dbReference>
<evidence type="ECO:0000256" key="3">
    <source>
        <dbReference type="ARBA" id="ARBA00022578"/>
    </source>
</evidence>
<sequence length="45" mass="5111">RTKVAKIFANEDSCLRLVSAVVMEISDEWQSSKAYLSLSDDEFLD</sequence>
<comment type="function">
    <text evidence="1">Required for the transposition of the insertion element.</text>
</comment>
<comment type="similarity">
    <text evidence="2">Belongs to the transposase mutator family.</text>
</comment>
<proteinExistence type="inferred from homology"/>
<evidence type="ECO:0000256" key="2">
    <source>
        <dbReference type="ARBA" id="ARBA00010961"/>
    </source>
</evidence>
<comment type="caution">
    <text evidence="6">The sequence shown here is derived from an EMBL/GenBank/DDBJ whole genome shotgun (WGS) entry which is preliminary data.</text>
</comment>
<evidence type="ECO:0000256" key="4">
    <source>
        <dbReference type="ARBA" id="ARBA00023125"/>
    </source>
</evidence>
<keyword evidence="7" id="KW-1185">Reference proteome</keyword>
<protein>
    <recommendedName>
        <fullName evidence="8">IS256 family transposase</fullName>
    </recommendedName>
</protein>
<evidence type="ECO:0000313" key="6">
    <source>
        <dbReference type="EMBL" id="CAB5497909.1"/>
    </source>
</evidence>
<evidence type="ECO:0000313" key="7">
    <source>
        <dbReference type="Proteomes" id="UP000626656"/>
    </source>
</evidence>
<evidence type="ECO:0000256" key="1">
    <source>
        <dbReference type="ARBA" id="ARBA00002190"/>
    </source>
</evidence>